<organism evidence="1 2">
    <name type="scientific">Ascaris lumbricoides</name>
    <name type="common">Giant roundworm</name>
    <dbReference type="NCBI Taxonomy" id="6252"/>
    <lineage>
        <taxon>Eukaryota</taxon>
        <taxon>Metazoa</taxon>
        <taxon>Ecdysozoa</taxon>
        <taxon>Nematoda</taxon>
        <taxon>Chromadorea</taxon>
        <taxon>Rhabditida</taxon>
        <taxon>Spirurina</taxon>
        <taxon>Ascaridomorpha</taxon>
        <taxon>Ascaridoidea</taxon>
        <taxon>Ascarididae</taxon>
        <taxon>Ascaris</taxon>
    </lineage>
</organism>
<reference evidence="2" key="1">
    <citation type="submission" date="2017-02" db="UniProtKB">
        <authorList>
            <consortium name="WormBaseParasite"/>
        </authorList>
    </citation>
    <scope>IDENTIFICATION</scope>
</reference>
<dbReference type="WBParaSite" id="ALUE_0001385201-mRNA-1">
    <property type="protein sequence ID" value="ALUE_0001385201-mRNA-1"/>
    <property type="gene ID" value="ALUE_0001385201"/>
</dbReference>
<proteinExistence type="predicted"/>
<dbReference type="AlphaFoldDB" id="A0A0M3I8X8"/>
<name>A0A0M3I8X8_ASCLU</name>
<dbReference type="Proteomes" id="UP000036681">
    <property type="component" value="Unplaced"/>
</dbReference>
<protein>
    <submittedName>
        <fullName evidence="2">Ovule protein</fullName>
    </submittedName>
</protein>
<evidence type="ECO:0000313" key="2">
    <source>
        <dbReference type="WBParaSite" id="ALUE_0001385201-mRNA-1"/>
    </source>
</evidence>
<keyword evidence="1" id="KW-1185">Reference proteome</keyword>
<sequence>LCSVEFRCIFCLDYDDYHGLSIFGCNVATPLTCFGNSCYMSKWQHKKNNFFLYTSGCLNFTSDEYEILSERRRAGRVVRGATGRETQLCEVNYLPLNSLLLLSKNK</sequence>
<accession>A0A0M3I8X8</accession>
<evidence type="ECO:0000313" key="1">
    <source>
        <dbReference type="Proteomes" id="UP000036681"/>
    </source>
</evidence>